<gene>
    <name evidence="3" type="ORF">AALO_G00025930</name>
</gene>
<evidence type="ECO:0000313" key="3">
    <source>
        <dbReference type="EMBL" id="KAG5284367.1"/>
    </source>
</evidence>
<protein>
    <recommendedName>
        <fullName evidence="2">C2H2-type domain-containing protein</fullName>
    </recommendedName>
</protein>
<evidence type="ECO:0000313" key="4">
    <source>
        <dbReference type="Proteomes" id="UP000823561"/>
    </source>
</evidence>
<dbReference type="InterPro" id="IPR013087">
    <property type="entry name" value="Znf_C2H2_type"/>
</dbReference>
<feature type="domain" description="C2H2-type" evidence="2">
    <location>
        <begin position="491"/>
        <end position="513"/>
    </location>
</feature>
<reference evidence="3" key="1">
    <citation type="submission" date="2020-10" db="EMBL/GenBank/DDBJ databases">
        <title>Chromosome-scale genome assembly of the Allis shad, Alosa alosa.</title>
        <authorList>
            <person name="Margot Z."/>
            <person name="Christophe K."/>
            <person name="Cabau C."/>
            <person name="Louis A."/>
            <person name="Berthelot C."/>
            <person name="Parey E."/>
            <person name="Roest Crollius H."/>
            <person name="Montfort J."/>
            <person name="Robinson-Rechavi M."/>
            <person name="Bucao C."/>
            <person name="Bouchez O."/>
            <person name="Gislard M."/>
            <person name="Lluch J."/>
            <person name="Milhes M."/>
            <person name="Lampietro C."/>
            <person name="Lopez Roques C."/>
            <person name="Donnadieu C."/>
            <person name="Braasch I."/>
            <person name="Desvignes T."/>
            <person name="Postlethwait J."/>
            <person name="Bobe J."/>
            <person name="Guiguen Y."/>
        </authorList>
    </citation>
    <scope>NUCLEOTIDE SEQUENCE</scope>
    <source>
        <strain evidence="3">M-15738</strain>
        <tissue evidence="3">Blood</tissue>
    </source>
</reference>
<name>A0AAV6HER1_9TELE</name>
<feature type="region of interest" description="Disordered" evidence="1">
    <location>
        <begin position="575"/>
        <end position="605"/>
    </location>
</feature>
<feature type="domain" description="C2H2-type" evidence="2">
    <location>
        <begin position="796"/>
        <end position="818"/>
    </location>
</feature>
<dbReference type="Proteomes" id="UP000823561">
    <property type="component" value="Chromosome 2"/>
</dbReference>
<feature type="domain" description="C2H2-type" evidence="2">
    <location>
        <begin position="668"/>
        <end position="690"/>
    </location>
</feature>
<feature type="domain" description="C2H2-type" evidence="2">
    <location>
        <begin position="291"/>
        <end position="313"/>
    </location>
</feature>
<sequence>MTQSKVPGCFRFVIIGKSPFCVHVELKSSGCTRIELNSLQKDMMDVTSSDIQMMNMTSCVVRIPRLDLPLDVVVKVPLWDEEIWEESASSRRQGNSLWHSVLHEPFQEAEKMDVTSSDIQMINMTSCVVRIPRLDLPLDVVVKVPLWDEEIWEESASSRKQGNSLWHSVLHEPVQEAEKENLGEALDWMSPYASSSGSLVNVADRKEEVTQEVLTGPEKQQKCWNVLNQGNGKEKSVTKGDRGSRSCIVSGCMARVVHLPRHLRRVHQRSPQQALNATEKTSTATCGRRTRSCIVDGCTAVVVHLPRHLRQVHYLGPSEIRSAIFGSKKPRSLTSRHSKKQCPQEGCGRVSRNIYQHMRKFHKLEKGRRGWSTMLKWNVSGNESGELYPTTSSTWRIVEEGSQREEPPKQEMKQPNNQRRLCGKIRHKATENGEIRPCGRGTKSCIVSGCTAVVIHLPRHLRQVHQWSPKEARDAVHSLRKPLSPTSRPLQMCPVEGCGRMAQRIPQHLRKYHKLRIGSLAQHNIKKAQVELEGQDGSIHGPEVVESSIVSSSKLSDNGSGELPLQYPTTTSTYVEDGLQGEEPPQDETVLPNDQRSPCSSITDKATENGEIRPCGRGTKSCIVSGCTAVVIHLPRHLRQVHQWNPKEARDTVHSFRKPLSPTSRPLQMCPVEGCGRMAQRIPQHLRQYHKLRIGSLAQRNIKKAQVELEGQDGSIHGPEVVESSIISSSELSDDGGYELPLPYPTTTTYVEERLQGEEPPQDETVLPNDQRSPCSSITEKATENGEIRPCGRGTKSCIVSGCTAVVIHLPRHLRQVHQWSPKEARDAVHSLRKPWSPTSRPLQMCPVEGCGRMTQRIPQHLRKYHKLHIGSLARRNIKKAQVELEGQNGSIHGPEVVESSIASSSELSDNGSGSQDRSNMQVADDDAC</sequence>
<dbReference type="EMBL" id="JADWDJ010000002">
    <property type="protein sequence ID" value="KAG5284367.1"/>
    <property type="molecule type" value="Genomic_DNA"/>
</dbReference>
<feature type="region of interest" description="Disordered" evidence="1">
    <location>
        <begin position="901"/>
        <end position="929"/>
    </location>
</feature>
<organism evidence="3 4">
    <name type="scientific">Alosa alosa</name>
    <name type="common">allis shad</name>
    <dbReference type="NCBI Taxonomy" id="278164"/>
    <lineage>
        <taxon>Eukaryota</taxon>
        <taxon>Metazoa</taxon>
        <taxon>Chordata</taxon>
        <taxon>Craniata</taxon>
        <taxon>Vertebrata</taxon>
        <taxon>Euteleostomi</taxon>
        <taxon>Actinopterygii</taxon>
        <taxon>Neopterygii</taxon>
        <taxon>Teleostei</taxon>
        <taxon>Clupei</taxon>
        <taxon>Clupeiformes</taxon>
        <taxon>Clupeoidei</taxon>
        <taxon>Clupeidae</taxon>
        <taxon>Alosa</taxon>
    </lineage>
</organism>
<evidence type="ECO:0000259" key="2">
    <source>
        <dbReference type="SMART" id="SM00355"/>
    </source>
</evidence>
<feature type="compositionally biased region" description="Basic and acidic residues" evidence="1">
    <location>
        <begin position="400"/>
        <end position="412"/>
    </location>
</feature>
<dbReference type="SMART" id="SM00355">
    <property type="entry name" value="ZnF_C2H2"/>
    <property type="match status" value="9"/>
</dbReference>
<feature type="domain" description="C2H2-type" evidence="2">
    <location>
        <begin position="620"/>
        <end position="642"/>
    </location>
</feature>
<evidence type="ECO:0000256" key="1">
    <source>
        <dbReference type="SAM" id="MobiDB-lite"/>
    </source>
</evidence>
<accession>A0AAV6HER1</accession>
<proteinExistence type="predicted"/>
<comment type="caution">
    <text evidence="3">The sequence shown here is derived from an EMBL/GenBank/DDBJ whole genome shotgun (WGS) entry which is preliminary data.</text>
</comment>
<feature type="compositionally biased region" description="Polar residues" evidence="1">
    <location>
        <begin position="768"/>
        <end position="777"/>
    </location>
</feature>
<feature type="region of interest" description="Disordered" evidence="1">
    <location>
        <begin position="400"/>
        <end position="420"/>
    </location>
</feature>
<feature type="region of interest" description="Disordered" evidence="1">
    <location>
        <begin position="757"/>
        <end position="777"/>
    </location>
</feature>
<feature type="compositionally biased region" description="Polar residues" evidence="1">
    <location>
        <begin position="592"/>
        <end position="604"/>
    </location>
</feature>
<feature type="compositionally biased region" description="Low complexity" evidence="1">
    <location>
        <begin position="901"/>
        <end position="915"/>
    </location>
</feature>
<feature type="domain" description="C2H2-type" evidence="2">
    <location>
        <begin position="844"/>
        <end position="866"/>
    </location>
</feature>
<dbReference type="AlphaFoldDB" id="A0AAV6HER1"/>
<keyword evidence="4" id="KW-1185">Reference proteome</keyword>
<feature type="domain" description="C2H2-type" evidence="2">
    <location>
        <begin position="443"/>
        <end position="465"/>
    </location>
</feature>
<feature type="domain" description="C2H2-type" evidence="2">
    <location>
        <begin position="340"/>
        <end position="362"/>
    </location>
</feature>
<feature type="domain" description="C2H2-type" evidence="2">
    <location>
        <begin position="245"/>
        <end position="267"/>
    </location>
</feature>